<proteinExistence type="predicted"/>
<organism evidence="6 7">
    <name type="scientific">Tegillarca granosa</name>
    <name type="common">Malaysian cockle</name>
    <name type="synonym">Anadara granosa</name>
    <dbReference type="NCBI Taxonomy" id="220873"/>
    <lineage>
        <taxon>Eukaryota</taxon>
        <taxon>Metazoa</taxon>
        <taxon>Spiralia</taxon>
        <taxon>Lophotrochozoa</taxon>
        <taxon>Mollusca</taxon>
        <taxon>Bivalvia</taxon>
        <taxon>Autobranchia</taxon>
        <taxon>Pteriomorphia</taxon>
        <taxon>Arcoida</taxon>
        <taxon>Arcoidea</taxon>
        <taxon>Arcidae</taxon>
        <taxon>Tegillarca</taxon>
    </lineage>
</organism>
<dbReference type="PROSITE" id="PS51900">
    <property type="entry name" value="CB"/>
    <property type="match status" value="1"/>
</dbReference>
<reference evidence="6 7" key="1">
    <citation type="submission" date="2022-12" db="EMBL/GenBank/DDBJ databases">
        <title>Chromosome-level genome of Tegillarca granosa.</title>
        <authorList>
            <person name="Kim J."/>
        </authorList>
    </citation>
    <scope>NUCLEOTIDE SEQUENCE [LARGE SCALE GENOMIC DNA]</scope>
    <source>
        <strain evidence="6">Teg-2019</strain>
        <tissue evidence="6">Adductor muscle</tissue>
    </source>
</reference>
<dbReference type="PANTHER" id="PTHR46963:SF2">
    <property type="match status" value="1"/>
</dbReference>
<dbReference type="InterPro" id="IPR044068">
    <property type="entry name" value="CB"/>
</dbReference>
<evidence type="ECO:0000256" key="1">
    <source>
        <dbReference type="ARBA" id="ARBA00022499"/>
    </source>
</evidence>
<dbReference type="InterPro" id="IPR011010">
    <property type="entry name" value="DNA_brk_join_enz"/>
</dbReference>
<keyword evidence="4" id="KW-0233">DNA recombination</keyword>
<name>A0ABQ9E5H8_TEGGR</name>
<keyword evidence="7" id="KW-1185">Reference proteome</keyword>
<gene>
    <name evidence="6" type="ORF">KUTeg_023901</name>
</gene>
<dbReference type="Pfam" id="PF12012">
    <property type="entry name" value="DUF3504"/>
    <property type="match status" value="1"/>
</dbReference>
<protein>
    <recommendedName>
        <fullName evidence="5">Core-binding (CB) domain-containing protein</fullName>
    </recommendedName>
</protein>
<evidence type="ECO:0000256" key="3">
    <source>
        <dbReference type="ARBA" id="ARBA00022843"/>
    </source>
</evidence>
<dbReference type="InterPro" id="IPR042838">
    <property type="entry name" value="KIAA1958"/>
</dbReference>
<evidence type="ECO:0000313" key="7">
    <source>
        <dbReference type="Proteomes" id="UP001217089"/>
    </source>
</evidence>
<keyword evidence="1" id="KW-1017">Isopeptide bond</keyword>
<dbReference type="InterPro" id="IPR013762">
    <property type="entry name" value="Integrase-like_cat_sf"/>
</dbReference>
<dbReference type="EMBL" id="JARBDR010000922">
    <property type="protein sequence ID" value="KAJ8298558.1"/>
    <property type="molecule type" value="Genomic_DNA"/>
</dbReference>
<dbReference type="Gene3D" id="1.10.443.10">
    <property type="entry name" value="Intergrase catalytic core"/>
    <property type="match status" value="1"/>
</dbReference>
<evidence type="ECO:0000256" key="2">
    <source>
        <dbReference type="ARBA" id="ARBA00022553"/>
    </source>
</evidence>
<feature type="domain" description="Core-binding (CB)" evidence="5">
    <location>
        <begin position="283"/>
        <end position="368"/>
    </location>
</feature>
<dbReference type="PANTHER" id="PTHR46963">
    <property type="entry name" value="SIMILAR TO RIKEN CDNA E130308A19"/>
    <property type="match status" value="1"/>
</dbReference>
<dbReference type="SUPFAM" id="SSF56349">
    <property type="entry name" value="DNA breaking-rejoining enzymes"/>
    <property type="match status" value="1"/>
</dbReference>
<accession>A0ABQ9E5H8</accession>
<dbReference type="InterPro" id="IPR021893">
    <property type="entry name" value="ZMYM2-like_C"/>
</dbReference>
<sequence length="666" mass="74756">MVSPVDLLLLRQPPTACPLFHGRALPPPTHQKPSEMGSTEYLWYRPPNQMSVLSVMEVERGHRRWSLSMSDPLPGMSPEPWLHSSTIVSLILALVGFSSSELTEDMQTNTLLVNGETIPLRTSFKEGKPTIARITLKSKIVIPPNSVVLTRRTEVVLGGLWCSNGYACLRRMCSGGKNGRASSLHLTVIETFTTDYNTSKSRVVGSVGLRHCLVLLVFLMRLSIFCRVAAGSSGSAYFRIMSSTISLEGRCTSLTESNLTCNYTNHKYWMRELSMYCKTKRKITTHEFVEKMSNLNTVRKTNSDLNKFSTWLKSRNRTRNIEDLSAPELDIHLATFIMTAVKNDGSKFEPETLKSIQTSLNRFFKQKEYLIDLIEGPQFSHSREVLASKRKLLRQQRKGNRSKQAEPLTLDEINIYEKNLLGKGNARALNSTMYMNNTMHFGMRTREEHADLRPGDVELKSTATGDRYLEFTERATKTRNGVVGGARAFPPKMYENKGNPRCPVSMYLCYSEKRPESMIKEDDPFYLGVNKKMTQGWYIAQPMGKNYLGARVMKMYEDAGIQGRKVNHSARKTAITTLIHAGVPPILVHQHSGHKNLASINNCSKASEKQQQAMSSIICNYSGTKTIESTLAATSVSAVDGDFGIPNDGDDDLLCRSSQEMVELIL</sequence>
<evidence type="ECO:0000313" key="6">
    <source>
        <dbReference type="EMBL" id="KAJ8298558.1"/>
    </source>
</evidence>
<evidence type="ECO:0000256" key="4">
    <source>
        <dbReference type="ARBA" id="ARBA00023172"/>
    </source>
</evidence>
<keyword evidence="3" id="KW-0832">Ubl conjugation</keyword>
<evidence type="ECO:0000259" key="5">
    <source>
        <dbReference type="PROSITE" id="PS51900"/>
    </source>
</evidence>
<dbReference type="Proteomes" id="UP001217089">
    <property type="component" value="Unassembled WGS sequence"/>
</dbReference>
<keyword evidence="2" id="KW-0597">Phosphoprotein</keyword>
<comment type="caution">
    <text evidence="6">The sequence shown here is derived from an EMBL/GenBank/DDBJ whole genome shotgun (WGS) entry which is preliminary data.</text>
</comment>